<comment type="caution">
    <text evidence="1">The sequence shown here is derived from an EMBL/GenBank/DDBJ whole genome shotgun (WGS) entry which is preliminary data.</text>
</comment>
<name>A0ABY1NRJ5_9FLAO</name>
<accession>A0ABY1NRJ5</accession>
<keyword evidence="2" id="KW-1185">Reference proteome</keyword>
<reference evidence="1 2" key="1">
    <citation type="submission" date="2017-05" db="EMBL/GenBank/DDBJ databases">
        <authorList>
            <person name="Varghese N."/>
            <person name="Submissions S."/>
        </authorList>
    </citation>
    <scope>NUCLEOTIDE SEQUENCE [LARGE SCALE GENOMIC DNA]</scope>
    <source>
        <strain evidence="1 2">DSM 28214</strain>
    </source>
</reference>
<evidence type="ECO:0000313" key="1">
    <source>
        <dbReference type="EMBL" id="SMP16396.1"/>
    </source>
</evidence>
<dbReference type="Proteomes" id="UP001157960">
    <property type="component" value="Unassembled WGS sequence"/>
</dbReference>
<protein>
    <recommendedName>
        <fullName evidence="3">RiboL-PSP-HEPN domain-containing protein</fullName>
    </recommendedName>
</protein>
<dbReference type="EMBL" id="FXTZ01000004">
    <property type="protein sequence ID" value="SMP16396.1"/>
    <property type="molecule type" value="Genomic_DNA"/>
</dbReference>
<gene>
    <name evidence="1" type="ORF">SAMN06264346_10425</name>
</gene>
<dbReference type="RefSeq" id="WP_283421748.1">
    <property type="nucleotide sequence ID" value="NZ_FXTZ01000004.1"/>
</dbReference>
<sequence length="184" mass="22175">MNTITEHIEKFKYAIHDLYKAYKFTHFSLYHLRDFYHKNKLDENINSFTIEDLAFEIKIEYTEHEIEQAREDGYYQRILAGNTIALIYNLWEDEFRFKISKCLGYSGTGRDKIMNDFFGDLGKIRHSITHNRFNRTSNIDNLVKLHYLFRDNTFILDSITVHEIIEKTLLELEIIKKQDHKQLD</sequence>
<evidence type="ECO:0008006" key="3">
    <source>
        <dbReference type="Google" id="ProtNLM"/>
    </source>
</evidence>
<evidence type="ECO:0000313" key="2">
    <source>
        <dbReference type="Proteomes" id="UP001157960"/>
    </source>
</evidence>
<proteinExistence type="predicted"/>
<organism evidence="1 2">
    <name type="scientific">Chryseobacterium profundimaris</name>
    <dbReference type="NCBI Taxonomy" id="1387275"/>
    <lineage>
        <taxon>Bacteria</taxon>
        <taxon>Pseudomonadati</taxon>
        <taxon>Bacteroidota</taxon>
        <taxon>Flavobacteriia</taxon>
        <taxon>Flavobacteriales</taxon>
        <taxon>Weeksellaceae</taxon>
        <taxon>Chryseobacterium group</taxon>
        <taxon>Chryseobacterium</taxon>
    </lineage>
</organism>